<dbReference type="Proteomes" id="UP000886874">
    <property type="component" value="Unassembled WGS sequence"/>
</dbReference>
<feature type="transmembrane region" description="Helical" evidence="1">
    <location>
        <begin position="102"/>
        <end position="127"/>
    </location>
</feature>
<dbReference type="EMBL" id="DVFN01000006">
    <property type="protein sequence ID" value="HIQ68770.1"/>
    <property type="molecule type" value="Genomic_DNA"/>
</dbReference>
<proteinExistence type="predicted"/>
<protein>
    <submittedName>
        <fullName evidence="2">Uncharacterized protein</fullName>
    </submittedName>
</protein>
<sequence>MGKIIKYEFRSMFRLFIPLWLGILALSLVNRFTLNLQFDGNSLTGFFSGLVMFLYVMGIMAVLVVAFIFVILRFYKGVLKEEGYLTMTLPVSLDSVLWGKAIAGWLLMVLTILVCIASVCILMLGNFMQRIMLQLTWNRMVELTGSAAPLVLIVVQLVLAALVSTLYNILFLYLAMAIGHLAQKHRVGMSVLAYVVMSTVLSTAYNTFLTPVVLNFMMGYDFAGRTNAQIVALASNGLWIYLATVVAACAVFYFPTRYILQKKLNLE</sequence>
<keyword evidence="1" id="KW-1133">Transmembrane helix</keyword>
<name>A0A9D0Z4K5_9FIRM</name>
<gene>
    <name evidence="2" type="ORF">IAA67_00330</name>
</gene>
<feature type="transmembrane region" description="Helical" evidence="1">
    <location>
        <begin position="187"/>
        <end position="208"/>
    </location>
</feature>
<dbReference type="AlphaFoldDB" id="A0A9D0Z4K5"/>
<evidence type="ECO:0000256" key="1">
    <source>
        <dbReference type="SAM" id="Phobius"/>
    </source>
</evidence>
<reference evidence="2" key="2">
    <citation type="journal article" date="2021" name="PeerJ">
        <title>Extensive microbial diversity within the chicken gut microbiome revealed by metagenomics and culture.</title>
        <authorList>
            <person name="Gilroy R."/>
            <person name="Ravi A."/>
            <person name="Getino M."/>
            <person name="Pursley I."/>
            <person name="Horton D.L."/>
            <person name="Alikhan N.F."/>
            <person name="Baker D."/>
            <person name="Gharbi K."/>
            <person name="Hall N."/>
            <person name="Watson M."/>
            <person name="Adriaenssens E.M."/>
            <person name="Foster-Nyarko E."/>
            <person name="Jarju S."/>
            <person name="Secka A."/>
            <person name="Antonio M."/>
            <person name="Oren A."/>
            <person name="Chaudhuri R.R."/>
            <person name="La Ragione R."/>
            <person name="Hildebrand F."/>
            <person name="Pallen M.J."/>
        </authorList>
    </citation>
    <scope>NUCLEOTIDE SEQUENCE</scope>
    <source>
        <strain evidence="2">ChiSjej2B20-13462</strain>
    </source>
</reference>
<feature type="transmembrane region" description="Helical" evidence="1">
    <location>
        <begin position="147"/>
        <end position="175"/>
    </location>
</feature>
<organism evidence="2 3">
    <name type="scientific">Candidatus Avoscillospira stercorigallinarum</name>
    <dbReference type="NCBI Taxonomy" id="2840708"/>
    <lineage>
        <taxon>Bacteria</taxon>
        <taxon>Bacillati</taxon>
        <taxon>Bacillota</taxon>
        <taxon>Clostridia</taxon>
        <taxon>Eubacteriales</taxon>
        <taxon>Oscillospiraceae</taxon>
        <taxon>Oscillospiraceae incertae sedis</taxon>
        <taxon>Candidatus Avoscillospira</taxon>
    </lineage>
</organism>
<reference evidence="2" key="1">
    <citation type="submission" date="2020-10" db="EMBL/GenBank/DDBJ databases">
        <authorList>
            <person name="Gilroy R."/>
        </authorList>
    </citation>
    <scope>NUCLEOTIDE SEQUENCE</scope>
    <source>
        <strain evidence="2">ChiSjej2B20-13462</strain>
    </source>
</reference>
<comment type="caution">
    <text evidence="2">The sequence shown here is derived from an EMBL/GenBank/DDBJ whole genome shotgun (WGS) entry which is preliminary data.</text>
</comment>
<keyword evidence="1" id="KW-0472">Membrane</keyword>
<evidence type="ECO:0000313" key="3">
    <source>
        <dbReference type="Proteomes" id="UP000886874"/>
    </source>
</evidence>
<accession>A0A9D0Z4K5</accession>
<feature type="transmembrane region" description="Helical" evidence="1">
    <location>
        <begin position="47"/>
        <end position="72"/>
    </location>
</feature>
<evidence type="ECO:0000313" key="2">
    <source>
        <dbReference type="EMBL" id="HIQ68770.1"/>
    </source>
</evidence>
<feature type="transmembrane region" description="Helical" evidence="1">
    <location>
        <begin position="228"/>
        <end position="254"/>
    </location>
</feature>
<keyword evidence="1" id="KW-0812">Transmembrane</keyword>